<comment type="caution">
    <text evidence="1">The sequence shown here is derived from an EMBL/GenBank/DDBJ whole genome shotgun (WGS) entry which is preliminary data.</text>
</comment>
<evidence type="ECO:0000313" key="1">
    <source>
        <dbReference type="EMBL" id="NBJ27332.1"/>
    </source>
</evidence>
<dbReference type="InterPro" id="IPR048868">
    <property type="entry name" value="OGG-like_put"/>
</dbReference>
<proteinExistence type="predicted"/>
<organism evidence="1 2">
    <name type="scientific">Microvirga arsenatis</name>
    <dbReference type="NCBI Taxonomy" id="2692265"/>
    <lineage>
        <taxon>Bacteria</taxon>
        <taxon>Pseudomonadati</taxon>
        <taxon>Pseudomonadota</taxon>
        <taxon>Alphaproteobacteria</taxon>
        <taxon>Hyphomicrobiales</taxon>
        <taxon>Methylobacteriaceae</taxon>
        <taxon>Microvirga</taxon>
    </lineage>
</organism>
<accession>A0ABW9Z5G6</accession>
<reference evidence="1 2" key="1">
    <citation type="submission" date="2020-01" db="EMBL/GenBank/DDBJ databases">
        <title>Microvirga sp. nov., an arsenate reduction bacterium isolated from Tibet hotspring sediments.</title>
        <authorList>
            <person name="Yuan C.-G."/>
        </authorList>
    </citation>
    <scope>NUCLEOTIDE SEQUENCE [LARGE SCALE GENOMIC DNA]</scope>
    <source>
        <strain evidence="1 2">SYSU G3D203</strain>
    </source>
</reference>
<dbReference type="Pfam" id="PF21790">
    <property type="entry name" value="OGG"/>
    <property type="match status" value="1"/>
</dbReference>
<dbReference type="RefSeq" id="WP_161726870.1">
    <property type="nucleotide sequence ID" value="NZ_JAAAXI010000049.1"/>
</dbReference>
<protein>
    <submittedName>
        <fullName evidence="1">Uncharacterized protein</fullName>
    </submittedName>
</protein>
<gene>
    <name evidence="1" type="ORF">GR303_23765</name>
</gene>
<name>A0ABW9Z5G6_9HYPH</name>
<dbReference type="EMBL" id="JAAAXJ010000039">
    <property type="protein sequence ID" value="NBJ27332.1"/>
    <property type="molecule type" value="Genomic_DNA"/>
</dbReference>
<dbReference type="Proteomes" id="UP000818323">
    <property type="component" value="Unassembled WGS sequence"/>
</dbReference>
<sequence length="221" mass="24200">MSSLEVAPGLWFAGDTSLIGNRDNQTLERFHEKLLWSDAPDDRLHGLLSIVYWGYYASADPKRAYNPGRALKKVEHIVGGRVGQQKPSLDMIDAALRTARTAVEDERLDVALAAVMGIQNMGMSFASKVLMFFSPASAAVYDSVIAKKIHALATTNDTWWPLYVNPLSPNTAKKAAAYKQWCGFCGEKAVALNASGTDWSDLGISGQAWRAVDVERSLFAM</sequence>
<evidence type="ECO:0000313" key="2">
    <source>
        <dbReference type="Proteomes" id="UP000818323"/>
    </source>
</evidence>
<keyword evidence="2" id="KW-1185">Reference proteome</keyword>